<accession>A0A8H3TSP1</accession>
<organism evidence="2 3">
    <name type="scientific">Naganishia liquefaciens</name>
    <dbReference type="NCBI Taxonomy" id="104408"/>
    <lineage>
        <taxon>Eukaryota</taxon>
        <taxon>Fungi</taxon>
        <taxon>Dikarya</taxon>
        <taxon>Basidiomycota</taxon>
        <taxon>Agaricomycotina</taxon>
        <taxon>Tremellomycetes</taxon>
        <taxon>Filobasidiales</taxon>
        <taxon>Filobasidiaceae</taxon>
        <taxon>Naganishia</taxon>
    </lineage>
</organism>
<dbReference type="OrthoDB" id="10399483at2759"/>
<sequence length="491" mass="54171">MSHVDLDVDPDEPGICPGGETFEEMDLELAFLRCLPLAPPFGRHKHFRIIALQSMIHEVTGFLIPFPEIWSRLSGMYDLSEMDELASTAAELPSSPKVLSPQLGPFRPNIDWASSSSAAEDDLEEQSSLSSPRSPSRLASASPSLSPPPPTPRKGKQEVPDITAAGDNSSRRSKRKASISTVDPEPSRKRGRPRAGSNVGRGRSVSLRYKSRSPSRSSVSPATPGLPAVTKLQPTPKGRSQRDATSLHPLNSPSQTPFSPVPMPGTTWLWPAVFPYPVLPPSMMETQQYKEGKTSGRSRKQEFKKGERTSPRPPSMDDLQYSSRIYELNSLNPHVHHGQPTGDKARDQPEQSILGSGSKSADCLNSRHFEREFALPLFESYIARAEMLDEPESGLEAMVGTLAGEETQKWYELAYARVGKGARRPDRENASDSYSKETPRRASDTTENRVVSFTTTHREAQAVEEELGLVDPDTSSEMTAEDTRPTRRRGR</sequence>
<feature type="compositionally biased region" description="Basic and acidic residues" evidence="1">
    <location>
        <begin position="288"/>
        <end position="310"/>
    </location>
</feature>
<dbReference type="GO" id="GO:0043189">
    <property type="term" value="C:H4/H2A histone acetyltransferase complex"/>
    <property type="evidence" value="ECO:0007669"/>
    <property type="project" value="InterPro"/>
</dbReference>
<feature type="region of interest" description="Disordered" evidence="1">
    <location>
        <begin position="421"/>
        <end position="491"/>
    </location>
</feature>
<dbReference type="GO" id="GO:0006355">
    <property type="term" value="P:regulation of DNA-templated transcription"/>
    <property type="evidence" value="ECO:0007669"/>
    <property type="project" value="InterPro"/>
</dbReference>
<evidence type="ECO:0000256" key="1">
    <source>
        <dbReference type="SAM" id="MobiDB-lite"/>
    </source>
</evidence>
<feature type="compositionally biased region" description="Basic and acidic residues" evidence="1">
    <location>
        <begin position="423"/>
        <end position="447"/>
    </location>
</feature>
<dbReference type="Pfam" id="PF07904">
    <property type="entry name" value="Eaf7"/>
    <property type="match status" value="1"/>
</dbReference>
<feature type="region of interest" description="Disordered" evidence="1">
    <location>
        <begin position="332"/>
        <end position="361"/>
    </location>
</feature>
<feature type="compositionally biased region" description="Low complexity" evidence="1">
    <location>
        <begin position="212"/>
        <end position="221"/>
    </location>
</feature>
<evidence type="ECO:0000313" key="2">
    <source>
        <dbReference type="EMBL" id="GHJ86731.1"/>
    </source>
</evidence>
<comment type="caution">
    <text evidence="2">The sequence shown here is derived from an EMBL/GenBank/DDBJ whole genome shotgun (WGS) entry which is preliminary data.</text>
</comment>
<feature type="region of interest" description="Disordered" evidence="1">
    <location>
        <begin position="287"/>
        <end position="319"/>
    </location>
</feature>
<name>A0A8H3TSP1_9TREE</name>
<dbReference type="Proteomes" id="UP000620104">
    <property type="component" value="Unassembled WGS sequence"/>
</dbReference>
<reference evidence="2" key="1">
    <citation type="submission" date="2020-07" db="EMBL/GenBank/DDBJ databases">
        <title>Draft Genome Sequence of a Deep-Sea Yeast, Naganishia (Cryptococcus) liquefaciens strain N6.</title>
        <authorList>
            <person name="Han Y.W."/>
            <person name="Kajitani R."/>
            <person name="Morimoto H."/>
            <person name="Parhat M."/>
            <person name="Tsubouchi H."/>
            <person name="Bakenova O."/>
            <person name="Ogata M."/>
            <person name="Argunhan B."/>
            <person name="Aoki R."/>
            <person name="Kajiwara S."/>
            <person name="Itoh T."/>
            <person name="Iwasaki H."/>
        </authorList>
    </citation>
    <scope>NUCLEOTIDE SEQUENCE</scope>
    <source>
        <strain evidence="2">N6</strain>
    </source>
</reference>
<keyword evidence="3" id="KW-1185">Reference proteome</keyword>
<proteinExistence type="predicted"/>
<evidence type="ECO:0000313" key="3">
    <source>
        <dbReference type="Proteomes" id="UP000620104"/>
    </source>
</evidence>
<protein>
    <submittedName>
        <fullName evidence="2">Uncharacterized protein</fullName>
    </submittedName>
</protein>
<dbReference type="InterPro" id="IPR012423">
    <property type="entry name" value="Eaf7/MRGBP"/>
</dbReference>
<feature type="region of interest" description="Disordered" evidence="1">
    <location>
        <begin position="110"/>
        <end position="260"/>
    </location>
</feature>
<dbReference type="GO" id="GO:0005634">
    <property type="term" value="C:nucleus"/>
    <property type="evidence" value="ECO:0007669"/>
    <property type="project" value="InterPro"/>
</dbReference>
<feature type="compositionally biased region" description="Low complexity" evidence="1">
    <location>
        <begin position="126"/>
        <end position="144"/>
    </location>
</feature>
<feature type="compositionally biased region" description="Polar residues" evidence="1">
    <location>
        <begin position="350"/>
        <end position="359"/>
    </location>
</feature>
<dbReference type="EMBL" id="BLZA01000019">
    <property type="protein sequence ID" value="GHJ86731.1"/>
    <property type="molecule type" value="Genomic_DNA"/>
</dbReference>
<gene>
    <name evidence="2" type="ORF">NliqN6_3133</name>
</gene>
<dbReference type="AlphaFoldDB" id="A0A8H3TSP1"/>
<feature type="compositionally biased region" description="Polar residues" evidence="1">
    <location>
        <begin position="248"/>
        <end position="258"/>
    </location>
</feature>